<dbReference type="EMBL" id="KV427676">
    <property type="protein sequence ID" value="KZT00829.1"/>
    <property type="molecule type" value="Genomic_DNA"/>
</dbReference>
<evidence type="ECO:0000256" key="1">
    <source>
        <dbReference type="ARBA" id="ARBA00001971"/>
    </source>
</evidence>
<evidence type="ECO:0000256" key="2">
    <source>
        <dbReference type="ARBA" id="ARBA00005179"/>
    </source>
</evidence>
<dbReference type="AlphaFoldDB" id="A0A165BDU1"/>
<dbReference type="OrthoDB" id="1470350at2759"/>
<evidence type="ECO:0000256" key="6">
    <source>
        <dbReference type="ARBA" id="ARBA00023002"/>
    </source>
</evidence>
<dbReference type="Gene3D" id="1.10.630.10">
    <property type="entry name" value="Cytochrome P450"/>
    <property type="match status" value="1"/>
</dbReference>
<dbReference type="InterPro" id="IPR036396">
    <property type="entry name" value="Cyt_P450_sf"/>
</dbReference>
<evidence type="ECO:0000256" key="7">
    <source>
        <dbReference type="ARBA" id="ARBA00023004"/>
    </source>
</evidence>
<dbReference type="InParanoid" id="A0A165BDU1"/>
<proteinExistence type="inferred from homology"/>
<accession>A0A165BDU1</accession>
<keyword evidence="5" id="KW-0479">Metal-binding</keyword>
<dbReference type="GO" id="GO:0016705">
    <property type="term" value="F:oxidoreductase activity, acting on paired donors, with incorporation or reduction of molecular oxygen"/>
    <property type="evidence" value="ECO:0007669"/>
    <property type="project" value="InterPro"/>
</dbReference>
<dbReference type="GO" id="GO:0004497">
    <property type="term" value="F:monooxygenase activity"/>
    <property type="evidence" value="ECO:0007669"/>
    <property type="project" value="UniProtKB-KW"/>
</dbReference>
<evidence type="ECO:0000256" key="3">
    <source>
        <dbReference type="ARBA" id="ARBA00010617"/>
    </source>
</evidence>
<keyword evidence="10" id="KW-1185">Reference proteome</keyword>
<evidence type="ECO:0000313" key="9">
    <source>
        <dbReference type="EMBL" id="KZT00829.1"/>
    </source>
</evidence>
<dbReference type="PANTHER" id="PTHR24305:SF166">
    <property type="entry name" value="CYTOCHROME P450 12A4, MITOCHONDRIAL-RELATED"/>
    <property type="match status" value="1"/>
</dbReference>
<reference evidence="9 10" key="1">
    <citation type="journal article" date="2016" name="Mol. Biol. Evol.">
        <title>Comparative Genomics of Early-Diverging Mushroom-Forming Fungi Provides Insights into the Origins of Lignocellulose Decay Capabilities.</title>
        <authorList>
            <person name="Nagy L.G."/>
            <person name="Riley R."/>
            <person name="Tritt A."/>
            <person name="Adam C."/>
            <person name="Daum C."/>
            <person name="Floudas D."/>
            <person name="Sun H."/>
            <person name="Yadav J.S."/>
            <person name="Pangilinan J."/>
            <person name="Larsson K.H."/>
            <person name="Matsuura K."/>
            <person name="Barry K."/>
            <person name="Labutti K."/>
            <person name="Kuo R."/>
            <person name="Ohm R.A."/>
            <person name="Bhattacharya S.S."/>
            <person name="Shirouzu T."/>
            <person name="Yoshinaga Y."/>
            <person name="Martin F.M."/>
            <person name="Grigoriev I.V."/>
            <person name="Hibbett D.S."/>
        </authorList>
    </citation>
    <scope>NUCLEOTIDE SEQUENCE [LARGE SCALE GENOMIC DNA]</scope>
    <source>
        <strain evidence="9 10">93-53</strain>
    </source>
</reference>
<sequence>MAVHTAPLQAFGLTITACISWRIARWLAANKPLDNLPGPPSQSSLYGNVGQYFDRCRLDSHLKVVQNYGPIVRLREFFGVPVLYIYDPLALQAMLVKNQNQYEQYEEFTRQTGFMFGHHLLAIRGEEHRRQRKLMNPAFSPNRLRTMLPIFYSVARKVRVALATRVDDASKEIDILHWLGRASLEIIGQGSMGWSLDSLVSEGNNQYAEDVKVVLSVCNFMEDLTVSSCSRSAERWRRVVDVLPYEPLRNVTNIFDRLYDKKRQVYAAKVKNTHEGDGLVAVWEDPDDDNIIISVLVKAHVRAPDDEKIPIEEVFAQISTFIFAAIDTASNTIARALERLAHHQDVQERLHKEILDASDGKDLPFERLMQLPYVDAVCRESLRLRVGCALALVDNVVPLSQPICGTDGHSFMG</sequence>
<dbReference type="InterPro" id="IPR001128">
    <property type="entry name" value="Cyt_P450"/>
</dbReference>
<evidence type="ECO:0000256" key="4">
    <source>
        <dbReference type="ARBA" id="ARBA00022617"/>
    </source>
</evidence>
<keyword evidence="6" id="KW-0560">Oxidoreductase</keyword>
<comment type="cofactor">
    <cofactor evidence="1">
        <name>heme</name>
        <dbReference type="ChEBI" id="CHEBI:30413"/>
    </cofactor>
</comment>
<evidence type="ECO:0000313" key="10">
    <source>
        <dbReference type="Proteomes" id="UP000076871"/>
    </source>
</evidence>
<dbReference type="InterPro" id="IPR050121">
    <property type="entry name" value="Cytochrome_P450_monoxygenase"/>
</dbReference>
<comment type="similarity">
    <text evidence="3">Belongs to the cytochrome P450 family.</text>
</comment>
<dbReference type="GO" id="GO:0020037">
    <property type="term" value="F:heme binding"/>
    <property type="evidence" value="ECO:0007669"/>
    <property type="project" value="InterPro"/>
</dbReference>
<gene>
    <name evidence="9" type="ORF">LAESUDRAFT_665209</name>
</gene>
<dbReference type="GeneID" id="63822204"/>
<protein>
    <submittedName>
        <fullName evidence="9">Cytochrome P450</fullName>
    </submittedName>
</protein>
<keyword evidence="7" id="KW-0408">Iron</keyword>
<comment type="pathway">
    <text evidence="2">Secondary metabolite biosynthesis.</text>
</comment>
<organism evidence="9 10">
    <name type="scientific">Laetiporus sulphureus 93-53</name>
    <dbReference type="NCBI Taxonomy" id="1314785"/>
    <lineage>
        <taxon>Eukaryota</taxon>
        <taxon>Fungi</taxon>
        <taxon>Dikarya</taxon>
        <taxon>Basidiomycota</taxon>
        <taxon>Agaricomycotina</taxon>
        <taxon>Agaricomycetes</taxon>
        <taxon>Polyporales</taxon>
        <taxon>Laetiporus</taxon>
    </lineage>
</organism>
<keyword evidence="8" id="KW-0503">Monooxygenase</keyword>
<dbReference type="RefSeq" id="XP_040758569.1">
    <property type="nucleotide sequence ID" value="XM_040905174.1"/>
</dbReference>
<dbReference type="GO" id="GO:0005506">
    <property type="term" value="F:iron ion binding"/>
    <property type="evidence" value="ECO:0007669"/>
    <property type="project" value="InterPro"/>
</dbReference>
<evidence type="ECO:0000256" key="5">
    <source>
        <dbReference type="ARBA" id="ARBA00022723"/>
    </source>
</evidence>
<dbReference type="PANTHER" id="PTHR24305">
    <property type="entry name" value="CYTOCHROME P450"/>
    <property type="match status" value="1"/>
</dbReference>
<dbReference type="SUPFAM" id="SSF48264">
    <property type="entry name" value="Cytochrome P450"/>
    <property type="match status" value="1"/>
</dbReference>
<dbReference type="Pfam" id="PF00067">
    <property type="entry name" value="p450"/>
    <property type="match status" value="1"/>
</dbReference>
<keyword evidence="4" id="KW-0349">Heme</keyword>
<evidence type="ECO:0000256" key="8">
    <source>
        <dbReference type="ARBA" id="ARBA00023033"/>
    </source>
</evidence>
<name>A0A165BDU1_9APHY</name>
<dbReference type="Proteomes" id="UP000076871">
    <property type="component" value="Unassembled WGS sequence"/>
</dbReference>